<feature type="domain" description="RNase III" evidence="13">
    <location>
        <begin position="66"/>
        <end position="186"/>
    </location>
</feature>
<keyword evidence="11" id="KW-0472">Membrane</keyword>
<dbReference type="GO" id="GO:0019236">
    <property type="term" value="P:response to pheromone"/>
    <property type="evidence" value="ECO:0007669"/>
    <property type="project" value="InterPro"/>
</dbReference>
<evidence type="ECO:0000256" key="2">
    <source>
        <dbReference type="ARBA" id="ARBA00022884"/>
    </source>
</evidence>
<evidence type="ECO:0000256" key="9">
    <source>
        <dbReference type="PROSITE-ProRule" id="PRU00266"/>
    </source>
</evidence>
<evidence type="ECO:0000256" key="3">
    <source>
        <dbReference type="ARBA" id="ARBA00022946"/>
    </source>
</evidence>
<feature type="transmembrane region" description="Helical" evidence="11">
    <location>
        <begin position="554"/>
        <end position="573"/>
    </location>
</feature>
<dbReference type="PROSITE" id="PS50137">
    <property type="entry name" value="DS_RBD"/>
    <property type="match status" value="1"/>
</dbReference>
<evidence type="ECO:0000256" key="1">
    <source>
        <dbReference type="ARBA" id="ARBA00004173"/>
    </source>
</evidence>
<dbReference type="InterPro" id="IPR036389">
    <property type="entry name" value="RNase_III_sf"/>
</dbReference>
<dbReference type="SUPFAM" id="SSF54768">
    <property type="entry name" value="dsRNA-binding domain-like"/>
    <property type="match status" value="1"/>
</dbReference>
<dbReference type="OrthoDB" id="45670at2759"/>
<dbReference type="AlphaFoldDB" id="A0A1X7UP55"/>
<dbReference type="Gene3D" id="1.10.1520.10">
    <property type="entry name" value="Ribonuclease III domain"/>
    <property type="match status" value="1"/>
</dbReference>
<dbReference type="Gene3D" id="3.30.160.20">
    <property type="match status" value="1"/>
</dbReference>
<dbReference type="Pfam" id="PF10192">
    <property type="entry name" value="GPR180-TMEM145_TM"/>
    <property type="match status" value="1"/>
</dbReference>
<dbReference type="InterPro" id="IPR019336">
    <property type="entry name" value="GPR180/TMEM145_TM"/>
</dbReference>
<keyword evidence="5" id="KW-0496">Mitochondrion</keyword>
<evidence type="ECO:0000313" key="14">
    <source>
        <dbReference type="EnsemblMetazoa" id="Aqu2.1.29543_001"/>
    </source>
</evidence>
<comment type="similarity">
    <text evidence="7">Belongs to the ribonuclease III family. Mitochondrion-specific ribosomal protein mL44 subfamily.</text>
</comment>
<dbReference type="InterPro" id="IPR047831">
    <property type="entry name" value="GPR180/TMEM145"/>
</dbReference>
<sequence length="760" mass="87068">MASSCRTLVSRFVHILRPYPSRRYWLSATATSDDVPPLKTIQELKEIDPKTGEKRIGNNFVYEMELSALANRLGFTASQLPSLQQALIDKSAMSSKEEEGHNSRLESVGKEVLTTFVRGYLSNVYPNLECTHIKDITKYLTDEPALVKIADYIGISNLVVIREGYNESKVSKCLKAVFGAVHADIGEQAAHSVIEQLIIPQLKDADLKDLIVINDPMRTLHNMLYTQKRPKPVPRMIKETGRLSHFPTFVVGIYSGKVLIGEGVGSSINRAKVEAAATALRHHYMKEIKGGKKRQKEIKGSYDVSNETLHKEGQMKYKFLDKFGIFKGDSVNLYGSVNITGDLLFAFIKKKVWDKFHPGSSCDQLQTQSLRYNNRFVQPLPPPNPSSDLTPVSSSSSPLSPSASHSISMNTEMNESTDTEFWFAVFIYCRESNNAWMIPNDSLSLSYEIFIVNANHDHNNDTSPFTRQFPGNEKGFLFTYLLFSVFYVILIPVHLLSHLKYTIKCRTPQIINLFSLALVFEGINIFCGLIHYGIYAHNGYGAPPLNYMKTFFNLVGDWFLIIVLVLIAGGWMVTLRTVKWRLASFIFISLYIFVTIIYYIATVIYMNVQPWDTLHPLQEWPGGIYLFARSLLLFYVWYQIYHIHRQEETLQKLRLYRALFGIFTVWFWYLPITVFIVTLINPVVSWVVLINIMNFMNFIVNVVMVALFCPFWSHEYFQFQFNVETSSMTSALMNSSSYTKKYQMMSGNSYDKREDKDLIL</sequence>
<dbReference type="SMART" id="SM00535">
    <property type="entry name" value="RIBOc"/>
    <property type="match status" value="1"/>
</dbReference>
<evidence type="ECO:0000256" key="11">
    <source>
        <dbReference type="SAM" id="Phobius"/>
    </source>
</evidence>
<dbReference type="InterPro" id="IPR000999">
    <property type="entry name" value="RNase_III_dom"/>
</dbReference>
<dbReference type="Pfam" id="PF22935">
    <property type="entry name" value="RM44_endonuclase"/>
    <property type="match status" value="1"/>
</dbReference>
<feature type="transmembrane region" description="Helical" evidence="11">
    <location>
        <begin position="511"/>
        <end position="534"/>
    </location>
</feature>
<reference evidence="14" key="1">
    <citation type="submission" date="2017-05" db="UniProtKB">
        <authorList>
            <consortium name="EnsemblMetazoa"/>
        </authorList>
    </citation>
    <scope>IDENTIFICATION</scope>
</reference>
<evidence type="ECO:0000259" key="13">
    <source>
        <dbReference type="PROSITE" id="PS50142"/>
    </source>
</evidence>
<dbReference type="eggNOG" id="KOG4290">
    <property type="taxonomic scope" value="Eukaryota"/>
</dbReference>
<dbReference type="GO" id="GO:0004525">
    <property type="term" value="F:ribonuclease III activity"/>
    <property type="evidence" value="ECO:0007669"/>
    <property type="project" value="InterPro"/>
</dbReference>
<dbReference type="InParanoid" id="A0A1X7UP55"/>
<dbReference type="GO" id="GO:0007186">
    <property type="term" value="P:G protein-coupled receptor signaling pathway"/>
    <property type="evidence" value="ECO:0007669"/>
    <property type="project" value="InterPro"/>
</dbReference>
<dbReference type="SUPFAM" id="SSF69065">
    <property type="entry name" value="RNase III domain-like"/>
    <property type="match status" value="1"/>
</dbReference>
<keyword evidence="11" id="KW-0812">Transmembrane</keyword>
<dbReference type="GO" id="GO:0003725">
    <property type="term" value="F:double-stranded RNA binding"/>
    <property type="evidence" value="ECO:0007669"/>
    <property type="project" value="InterPro"/>
</dbReference>
<dbReference type="PANTHER" id="PTHR23252">
    <property type="entry name" value="INTIMAL THICKNESS RECEPTOR-RELATED"/>
    <property type="match status" value="1"/>
</dbReference>
<dbReference type="PROSITE" id="PS50142">
    <property type="entry name" value="RNASE_3_2"/>
    <property type="match status" value="1"/>
</dbReference>
<proteinExistence type="inferred from homology"/>
<feature type="transmembrane region" description="Helical" evidence="11">
    <location>
        <begin position="658"/>
        <end position="680"/>
    </location>
</feature>
<dbReference type="InterPro" id="IPR055189">
    <property type="entry name" value="RM44_endonuclase"/>
</dbReference>
<dbReference type="InterPro" id="IPR044443">
    <property type="entry name" value="Ribosomal_mL44_DSRM_fung"/>
</dbReference>
<keyword evidence="3" id="KW-0809">Transit peptide</keyword>
<dbReference type="InterPro" id="IPR044444">
    <property type="entry name" value="Ribosomal_mL44_DSRM_metazoa"/>
</dbReference>
<evidence type="ECO:0000256" key="4">
    <source>
        <dbReference type="ARBA" id="ARBA00022980"/>
    </source>
</evidence>
<dbReference type="GO" id="GO:0006396">
    <property type="term" value="P:RNA processing"/>
    <property type="evidence" value="ECO:0007669"/>
    <property type="project" value="InterPro"/>
</dbReference>
<evidence type="ECO:0000256" key="7">
    <source>
        <dbReference type="ARBA" id="ARBA00024034"/>
    </source>
</evidence>
<feature type="domain" description="DRBM" evidence="12">
    <location>
        <begin position="215"/>
        <end position="285"/>
    </location>
</feature>
<dbReference type="InterPro" id="IPR014720">
    <property type="entry name" value="dsRBD_dom"/>
</dbReference>
<feature type="compositionally biased region" description="Low complexity" evidence="10">
    <location>
        <begin position="386"/>
        <end position="408"/>
    </location>
</feature>
<name>A0A1X7UP55_AMPQE</name>
<evidence type="ECO:0000256" key="5">
    <source>
        <dbReference type="ARBA" id="ARBA00023128"/>
    </source>
</evidence>
<keyword evidence="6" id="KW-0687">Ribonucleoprotein</keyword>
<feature type="transmembrane region" description="Helical" evidence="11">
    <location>
        <begin position="477"/>
        <end position="499"/>
    </location>
</feature>
<comment type="subcellular location">
    <subcellularLocation>
        <location evidence="1">Mitochondrion</location>
    </subcellularLocation>
</comment>
<keyword evidence="4" id="KW-0689">Ribosomal protein</keyword>
<feature type="region of interest" description="Disordered" evidence="10">
    <location>
        <begin position="375"/>
        <end position="410"/>
    </location>
</feature>
<feature type="transmembrane region" description="Helical" evidence="11">
    <location>
        <begin position="585"/>
        <end position="608"/>
    </location>
</feature>
<keyword evidence="11" id="KW-1133">Transmembrane helix</keyword>
<feature type="transmembrane region" description="Helical" evidence="11">
    <location>
        <begin position="686"/>
        <end position="712"/>
    </location>
</feature>
<organism evidence="14">
    <name type="scientific">Amphimedon queenslandica</name>
    <name type="common">Sponge</name>
    <dbReference type="NCBI Taxonomy" id="400682"/>
    <lineage>
        <taxon>Eukaryota</taxon>
        <taxon>Metazoa</taxon>
        <taxon>Porifera</taxon>
        <taxon>Demospongiae</taxon>
        <taxon>Heteroscleromorpha</taxon>
        <taxon>Haplosclerida</taxon>
        <taxon>Niphatidae</taxon>
        <taxon>Amphimedon</taxon>
    </lineage>
</organism>
<evidence type="ECO:0000256" key="8">
    <source>
        <dbReference type="ARBA" id="ARBA00035187"/>
    </source>
</evidence>
<evidence type="ECO:0000259" key="12">
    <source>
        <dbReference type="PROSITE" id="PS50137"/>
    </source>
</evidence>
<evidence type="ECO:0000256" key="6">
    <source>
        <dbReference type="ARBA" id="ARBA00023274"/>
    </source>
</evidence>
<feature type="transmembrane region" description="Helical" evidence="11">
    <location>
        <begin position="620"/>
        <end position="638"/>
    </location>
</feature>
<dbReference type="PANTHER" id="PTHR23252:SF43">
    <property type="entry name" value="INTIMAL THICKNESS RELATED RECEPTOR IRP DOMAIN-CONTAINING PROTEIN"/>
    <property type="match status" value="1"/>
</dbReference>
<dbReference type="Pfam" id="PF22892">
    <property type="entry name" value="DSRM_MRPL44"/>
    <property type="match status" value="1"/>
</dbReference>
<evidence type="ECO:0000256" key="10">
    <source>
        <dbReference type="SAM" id="MobiDB-lite"/>
    </source>
</evidence>
<dbReference type="EnsemblMetazoa" id="Aqu2.1.29543_001">
    <property type="protein sequence ID" value="Aqu2.1.29543_001"/>
    <property type="gene ID" value="Aqu2.1.29543"/>
</dbReference>
<dbReference type="CDD" id="cd19873">
    <property type="entry name" value="DSRM_MRPL3_like"/>
    <property type="match status" value="1"/>
</dbReference>
<protein>
    <recommendedName>
        <fullName evidence="8">Large ribosomal subunit protein mL44</fullName>
    </recommendedName>
</protein>
<accession>A0A1X7UP55</accession>
<keyword evidence="2 9" id="KW-0694">RNA-binding</keyword>
<dbReference type="CDD" id="cd00593">
    <property type="entry name" value="RIBOc"/>
    <property type="match status" value="1"/>
</dbReference>